<reference evidence="2 3" key="1">
    <citation type="submission" date="2014-04" db="EMBL/GenBank/DDBJ databases">
        <authorList>
            <consortium name="DOE Joint Genome Institute"/>
            <person name="Kuo A."/>
            <person name="Kohler A."/>
            <person name="Costa M.D."/>
            <person name="Nagy L.G."/>
            <person name="Floudas D."/>
            <person name="Copeland A."/>
            <person name="Barry K.W."/>
            <person name="Cichocki N."/>
            <person name="Veneault-Fourrey C."/>
            <person name="LaButti K."/>
            <person name="Lindquist E.A."/>
            <person name="Lipzen A."/>
            <person name="Lundell T."/>
            <person name="Morin E."/>
            <person name="Murat C."/>
            <person name="Sun H."/>
            <person name="Tunlid A."/>
            <person name="Henrissat B."/>
            <person name="Grigoriev I.V."/>
            <person name="Hibbett D.S."/>
            <person name="Martin F."/>
            <person name="Nordberg H.P."/>
            <person name="Cantor M.N."/>
            <person name="Hua S.X."/>
        </authorList>
    </citation>
    <scope>NUCLEOTIDE SEQUENCE [LARGE SCALE GENOMIC DNA]</scope>
    <source>
        <strain evidence="2 3">Marx 270</strain>
    </source>
</reference>
<evidence type="ECO:0000256" key="1">
    <source>
        <dbReference type="SAM" id="SignalP"/>
    </source>
</evidence>
<feature type="chain" id="PRO_5002175509" evidence="1">
    <location>
        <begin position="23"/>
        <end position="168"/>
    </location>
</feature>
<dbReference type="EMBL" id="KN831947">
    <property type="protein sequence ID" value="KIO12303.1"/>
    <property type="molecule type" value="Genomic_DNA"/>
</dbReference>
<dbReference type="STRING" id="870435.A0A0C3JT42"/>
<dbReference type="Proteomes" id="UP000054217">
    <property type="component" value="Unassembled WGS sequence"/>
</dbReference>
<dbReference type="AlphaFoldDB" id="A0A0C3JT42"/>
<feature type="signal peptide" evidence="1">
    <location>
        <begin position="1"/>
        <end position="22"/>
    </location>
</feature>
<organism evidence="2 3">
    <name type="scientific">Pisolithus tinctorius Marx 270</name>
    <dbReference type="NCBI Taxonomy" id="870435"/>
    <lineage>
        <taxon>Eukaryota</taxon>
        <taxon>Fungi</taxon>
        <taxon>Dikarya</taxon>
        <taxon>Basidiomycota</taxon>
        <taxon>Agaricomycotina</taxon>
        <taxon>Agaricomycetes</taxon>
        <taxon>Agaricomycetidae</taxon>
        <taxon>Boletales</taxon>
        <taxon>Sclerodermatineae</taxon>
        <taxon>Pisolithaceae</taxon>
        <taxon>Pisolithus</taxon>
    </lineage>
</organism>
<gene>
    <name evidence="2" type="ORF">M404DRAFT_993314</name>
</gene>
<reference evidence="3" key="2">
    <citation type="submission" date="2015-01" db="EMBL/GenBank/DDBJ databases">
        <title>Evolutionary Origins and Diversification of the Mycorrhizal Mutualists.</title>
        <authorList>
            <consortium name="DOE Joint Genome Institute"/>
            <consortium name="Mycorrhizal Genomics Consortium"/>
            <person name="Kohler A."/>
            <person name="Kuo A."/>
            <person name="Nagy L.G."/>
            <person name="Floudas D."/>
            <person name="Copeland A."/>
            <person name="Barry K.W."/>
            <person name="Cichocki N."/>
            <person name="Veneault-Fourrey C."/>
            <person name="LaButti K."/>
            <person name="Lindquist E.A."/>
            <person name="Lipzen A."/>
            <person name="Lundell T."/>
            <person name="Morin E."/>
            <person name="Murat C."/>
            <person name="Riley R."/>
            <person name="Ohm R."/>
            <person name="Sun H."/>
            <person name="Tunlid A."/>
            <person name="Henrissat B."/>
            <person name="Grigoriev I.V."/>
            <person name="Hibbett D.S."/>
            <person name="Martin F."/>
        </authorList>
    </citation>
    <scope>NUCLEOTIDE SEQUENCE [LARGE SCALE GENOMIC DNA]</scope>
    <source>
        <strain evidence="3">Marx 270</strain>
    </source>
</reference>
<dbReference type="InParanoid" id="A0A0C3JT42"/>
<accession>A0A0C3JT42</accession>
<proteinExistence type="predicted"/>
<dbReference type="HOGENOM" id="CLU_1587182_0_0_1"/>
<evidence type="ECO:0000313" key="2">
    <source>
        <dbReference type="EMBL" id="KIO12303.1"/>
    </source>
</evidence>
<name>A0A0C3JT42_PISTI</name>
<keyword evidence="1" id="KW-0732">Signal</keyword>
<dbReference type="OrthoDB" id="2591431at2759"/>
<sequence>MRSMHLLRPISFLSLPIWTAKASVSVGTATECGPLAVSWTGGQSSFWIFIFPVDYSSTWYPVPSSAYSGNQGNYTIPQLPLPQGQQFVLSMYDGAGFIMGGTSDLLQVAGPTDGSSCNTTSSQTFSFEDSSSALQQYPTSLTTIRERYCLFLLWRSFLGESPSSFNRM</sequence>
<protein>
    <submittedName>
        <fullName evidence="2">Uncharacterized protein</fullName>
    </submittedName>
</protein>
<evidence type="ECO:0000313" key="3">
    <source>
        <dbReference type="Proteomes" id="UP000054217"/>
    </source>
</evidence>
<keyword evidence="3" id="KW-1185">Reference proteome</keyword>